<dbReference type="Proteomes" id="UP000593929">
    <property type="component" value="Chromosome"/>
</dbReference>
<evidence type="ECO:0000313" key="2">
    <source>
        <dbReference type="EMBL" id="QOL69657.1"/>
    </source>
</evidence>
<proteinExistence type="predicted"/>
<dbReference type="EMBL" id="CP062966">
    <property type="protein sequence ID" value="QOL69657.1"/>
    <property type="molecule type" value="Genomic_DNA"/>
</dbReference>
<evidence type="ECO:0000313" key="3">
    <source>
        <dbReference type="Proteomes" id="UP000593929"/>
    </source>
</evidence>
<gene>
    <name evidence="2" type="ORF">LM011_09870</name>
</gene>
<sequence length="57" mass="6209">MKVLVKLFYALAIIAMLATTVGFFWALWINATLGIKAMVTAMFSALIFASVGESLDH</sequence>
<keyword evidence="1" id="KW-0812">Transmembrane</keyword>
<reference evidence="2 3" key="1">
    <citation type="submission" date="2020-10" db="EMBL/GenBank/DDBJ databases">
        <title>Genome sequencing of Lactobacillus mucosae KCTC 21011.</title>
        <authorList>
            <person name="Kim J."/>
        </authorList>
    </citation>
    <scope>NUCLEOTIDE SEQUENCE [LARGE SCALE GENOMIC DNA]</scope>
    <source>
        <strain evidence="2 3">LM011</strain>
    </source>
</reference>
<accession>A0A7L9VQG5</accession>
<dbReference type="AlphaFoldDB" id="A0A7L9VQG5"/>
<feature type="transmembrane region" description="Helical" evidence="1">
    <location>
        <begin position="33"/>
        <end position="51"/>
    </location>
</feature>
<name>A0A7L9VQG5_LIMMU</name>
<feature type="transmembrane region" description="Helical" evidence="1">
    <location>
        <begin position="7"/>
        <end position="27"/>
    </location>
</feature>
<keyword evidence="1" id="KW-1133">Transmembrane helix</keyword>
<evidence type="ECO:0000256" key="1">
    <source>
        <dbReference type="SAM" id="Phobius"/>
    </source>
</evidence>
<keyword evidence="1" id="KW-0472">Membrane</keyword>
<protein>
    <submittedName>
        <fullName evidence="2">Uncharacterized protein</fullName>
    </submittedName>
</protein>
<organism evidence="2 3">
    <name type="scientific">Limosilactobacillus mucosae</name>
    <name type="common">Lactobacillus mucosae</name>
    <dbReference type="NCBI Taxonomy" id="97478"/>
    <lineage>
        <taxon>Bacteria</taxon>
        <taxon>Bacillati</taxon>
        <taxon>Bacillota</taxon>
        <taxon>Bacilli</taxon>
        <taxon>Lactobacillales</taxon>
        <taxon>Lactobacillaceae</taxon>
        <taxon>Limosilactobacillus</taxon>
    </lineage>
</organism>
<dbReference type="RefSeq" id="WP_155519132.1">
    <property type="nucleotide sequence ID" value="NZ_CBCRVQ010000010.1"/>
</dbReference>